<dbReference type="GO" id="GO:0005975">
    <property type="term" value="P:carbohydrate metabolic process"/>
    <property type="evidence" value="ECO:0007669"/>
    <property type="project" value="InterPro"/>
</dbReference>
<gene>
    <name evidence="1" type="ORF">GT003_00130</name>
</gene>
<reference evidence="1 2" key="1">
    <citation type="submission" date="2020-01" db="EMBL/GenBank/DDBJ databases">
        <title>Paenibacillus soybeanensis sp. nov. isolated from the nodules of soybean (Glycine max(L.) Merr).</title>
        <authorList>
            <person name="Wang H."/>
        </authorList>
    </citation>
    <scope>NUCLEOTIDE SEQUENCE [LARGE SCALE GENOMIC DNA]</scope>
    <source>
        <strain evidence="1 2">DSM 23054</strain>
    </source>
</reference>
<dbReference type="Proteomes" id="UP000558113">
    <property type="component" value="Unassembled WGS sequence"/>
</dbReference>
<dbReference type="EMBL" id="JAAAMU010000001">
    <property type="protein sequence ID" value="NBC67398.1"/>
    <property type="molecule type" value="Genomic_DNA"/>
</dbReference>
<comment type="caution">
    <text evidence="1">The sequence shown here is derived from an EMBL/GenBank/DDBJ whole genome shotgun (WGS) entry which is preliminary data.</text>
</comment>
<keyword evidence="2" id="KW-1185">Reference proteome</keyword>
<proteinExistence type="predicted"/>
<protein>
    <submittedName>
        <fullName evidence="1">Uncharacterized protein</fullName>
    </submittedName>
</protein>
<accession>A0A7X5BUI8</accession>
<dbReference type="RefSeq" id="WP_161693159.1">
    <property type="nucleotide sequence ID" value="NZ_JAAAMU010000001.1"/>
</dbReference>
<evidence type="ECO:0000313" key="2">
    <source>
        <dbReference type="Proteomes" id="UP000558113"/>
    </source>
</evidence>
<organism evidence="1 2">
    <name type="scientific">Paenibacillus sacheonensis</name>
    <dbReference type="NCBI Taxonomy" id="742054"/>
    <lineage>
        <taxon>Bacteria</taxon>
        <taxon>Bacillati</taxon>
        <taxon>Bacillota</taxon>
        <taxon>Bacilli</taxon>
        <taxon>Bacillales</taxon>
        <taxon>Paenibacillaceae</taxon>
        <taxon>Paenibacillus</taxon>
    </lineage>
</organism>
<dbReference type="SUPFAM" id="SSF48208">
    <property type="entry name" value="Six-hairpin glycosidases"/>
    <property type="match status" value="1"/>
</dbReference>
<evidence type="ECO:0000313" key="1">
    <source>
        <dbReference type="EMBL" id="NBC67398.1"/>
    </source>
</evidence>
<dbReference type="InterPro" id="IPR012341">
    <property type="entry name" value="6hp_glycosidase-like_sf"/>
</dbReference>
<name>A0A7X5BUI8_9BACL</name>
<sequence length="733" mass="81876">MFKDSCVTQLSPWRAGEEATSLPERIFPAYAGSGICAVGLDASGLQGLNHRVQAAYGSAERAGDLYIIHHGMIGDQLFEDCALPLGYMDWEMELDGDLITSANLAEKAVLWERELLLDEAKVVTTMMFHNRLRLRIAVWVPYGTKSPVVEVELQGRRYMAKPLERDLAVSFRLRVTPQTRQGAPLYASFAAGDDALALEFQGSRDHYRVEYTLDNDLGLRPQFAAGRFGIEWKTSVGHDAQTLRAVVGLGERTPASELEAVRERHRASWSSYFASMAEVSGISDKEAYLLHHSYYLIRMGMDFSKGITIGTPFYQPWCWKASVFWDSHFVSDGLLRAGDRADVDTFLDFLHRTMKPEGKPFPWMMQHDGHSTIPEERDFAPLVISAHAMTAIKVFEYGRDLAQLERVVFPILARISAFAADNMFREEEDGRWIVAMPVSNDVVEDVAVEINQTYTCAWFLSVFKKTIEYAELLGTGEEIAARLRPIVDGYHLEHEDGMYLHARNMPIDEQHYASWTPFLLYPTEASPFVDLERLRRTRERFNFPDLYMEKQGDFQPWGNFMQSSSDLRLGEVEKAHATFAQGLNYTFGPGLFSEVGPRQETVALPPYITAHGNYISNLLSFFVTDSLWGGQVGVFARLPEAYRGLSLKVKGIHAFGGACVAEAEYGPVRVTAKLGGLGTGAAVELPVPVDVPAEAVAVRVNGADASFERAFGGRTIIVRVDGLAKHYDIEVSA</sequence>
<dbReference type="Gene3D" id="1.50.10.10">
    <property type="match status" value="1"/>
</dbReference>
<dbReference type="AlphaFoldDB" id="A0A7X5BUI8"/>
<dbReference type="InterPro" id="IPR008928">
    <property type="entry name" value="6-hairpin_glycosidase_sf"/>
</dbReference>